<name>W4LGZ5_ENTF1</name>
<feature type="chain" id="PRO_5004845787" evidence="1">
    <location>
        <begin position="24"/>
        <end position="134"/>
    </location>
</feature>
<reference evidence="2 3" key="1">
    <citation type="journal article" date="2014" name="Nature">
        <title>An environmental bacterial taxon with a large and distinct metabolic repertoire.</title>
        <authorList>
            <person name="Wilson M.C."/>
            <person name="Mori T."/>
            <person name="Ruckert C."/>
            <person name="Uria A.R."/>
            <person name="Helf M.J."/>
            <person name="Takada K."/>
            <person name="Gernert C."/>
            <person name="Steffens U.A."/>
            <person name="Heycke N."/>
            <person name="Schmitt S."/>
            <person name="Rinke C."/>
            <person name="Helfrich E.J."/>
            <person name="Brachmann A.O."/>
            <person name="Gurgui C."/>
            <person name="Wakimoto T."/>
            <person name="Kracht M."/>
            <person name="Crusemann M."/>
            <person name="Hentschel U."/>
            <person name="Abe I."/>
            <person name="Matsunaga S."/>
            <person name="Kalinowski J."/>
            <person name="Takeyama H."/>
            <person name="Piel J."/>
        </authorList>
    </citation>
    <scope>NUCLEOTIDE SEQUENCE [LARGE SCALE GENOMIC DNA]</scope>
    <source>
        <strain evidence="3">TSY1</strain>
    </source>
</reference>
<sequence>MRYVTLILSVLICSHMLIQSSFAEKTIQVPDEKWLEDMKNLSSQRNELRKVLVLQTKKLKEDPELVNLMDEIKSDRKALQEKVKLYRLKRLEKMKDIPEAESIMADLNTLEPQIVEIRQKLRCIEVLQETSSSQ</sequence>
<comment type="caution">
    <text evidence="2">The sequence shown here is derived from an EMBL/GenBank/DDBJ whole genome shotgun (WGS) entry which is preliminary data.</text>
</comment>
<organism evidence="2 3">
    <name type="scientific">Entotheonella factor</name>
    <dbReference type="NCBI Taxonomy" id="1429438"/>
    <lineage>
        <taxon>Bacteria</taxon>
        <taxon>Pseudomonadati</taxon>
        <taxon>Nitrospinota/Tectimicrobiota group</taxon>
        <taxon>Candidatus Tectimicrobiota</taxon>
        <taxon>Candidatus Entotheonellia</taxon>
        <taxon>Candidatus Entotheonellales</taxon>
        <taxon>Candidatus Entotheonellaceae</taxon>
        <taxon>Candidatus Entotheonella</taxon>
    </lineage>
</organism>
<dbReference type="Proteomes" id="UP000019141">
    <property type="component" value="Unassembled WGS sequence"/>
</dbReference>
<dbReference type="AlphaFoldDB" id="W4LGZ5"/>
<evidence type="ECO:0000313" key="3">
    <source>
        <dbReference type="Proteomes" id="UP000019141"/>
    </source>
</evidence>
<evidence type="ECO:0000313" key="2">
    <source>
        <dbReference type="EMBL" id="ETW96611.1"/>
    </source>
</evidence>
<protein>
    <submittedName>
        <fullName evidence="2">Uncharacterized protein</fullName>
    </submittedName>
</protein>
<feature type="signal peptide" evidence="1">
    <location>
        <begin position="1"/>
        <end position="23"/>
    </location>
</feature>
<keyword evidence="1" id="KW-0732">Signal</keyword>
<keyword evidence="3" id="KW-1185">Reference proteome</keyword>
<accession>W4LGZ5</accession>
<proteinExistence type="predicted"/>
<gene>
    <name evidence="2" type="ORF">ETSY1_25950</name>
</gene>
<dbReference type="EMBL" id="AZHW01000765">
    <property type="protein sequence ID" value="ETW96611.1"/>
    <property type="molecule type" value="Genomic_DNA"/>
</dbReference>
<dbReference type="HOGENOM" id="CLU_1892343_0_0_7"/>
<evidence type="ECO:0000256" key="1">
    <source>
        <dbReference type="SAM" id="SignalP"/>
    </source>
</evidence>